<comment type="catalytic activity">
    <reaction evidence="11">
        <text>a primary methyl amine + O2 + H2O = an aldehyde + H2O2 + NH4(+)</text>
        <dbReference type="Rhea" id="RHEA:16153"/>
        <dbReference type="ChEBI" id="CHEBI:15377"/>
        <dbReference type="ChEBI" id="CHEBI:15379"/>
        <dbReference type="ChEBI" id="CHEBI:16240"/>
        <dbReference type="ChEBI" id="CHEBI:17478"/>
        <dbReference type="ChEBI" id="CHEBI:28938"/>
        <dbReference type="ChEBI" id="CHEBI:228804"/>
        <dbReference type="EC" id="1.4.3.21"/>
    </reaction>
</comment>
<dbReference type="Pfam" id="PF01179">
    <property type="entry name" value="Cu_amine_oxid"/>
    <property type="match status" value="1"/>
</dbReference>
<evidence type="ECO:0000256" key="5">
    <source>
        <dbReference type="ARBA" id="ARBA00011738"/>
    </source>
</evidence>
<comment type="cofactor">
    <cofactor evidence="1">
        <name>Cu cation</name>
        <dbReference type="ChEBI" id="CHEBI:23378"/>
    </cofactor>
</comment>
<evidence type="ECO:0000259" key="13">
    <source>
        <dbReference type="Pfam" id="PF01179"/>
    </source>
</evidence>
<keyword evidence="17" id="KW-1185">Reference proteome</keyword>
<name>A0ABW6WFC0_9ACTN</name>
<comment type="cofactor">
    <cofactor evidence="2">
        <name>Mn(2+)</name>
        <dbReference type="ChEBI" id="CHEBI:29035"/>
    </cofactor>
</comment>
<keyword evidence="9 12" id="KW-0186">Copper</keyword>
<evidence type="ECO:0000256" key="1">
    <source>
        <dbReference type="ARBA" id="ARBA00001935"/>
    </source>
</evidence>
<evidence type="ECO:0000259" key="15">
    <source>
        <dbReference type="Pfam" id="PF21994"/>
    </source>
</evidence>
<feature type="domain" description="Copper amine oxidase catalytic" evidence="13">
    <location>
        <begin position="221"/>
        <end position="619"/>
    </location>
</feature>
<keyword evidence="6 12" id="KW-0479">Metal-binding</keyword>
<dbReference type="RefSeq" id="WP_040431327.1">
    <property type="nucleotide sequence ID" value="NZ_JBIAZU010000004.1"/>
</dbReference>
<dbReference type="InterPro" id="IPR049947">
    <property type="entry name" value="Cu_Am_Ox_Cu-bd"/>
</dbReference>
<keyword evidence="10" id="KW-0464">Manganese</keyword>
<dbReference type="InterPro" id="IPR015798">
    <property type="entry name" value="Cu_amine_oxidase_C"/>
</dbReference>
<gene>
    <name evidence="16" type="ORF">ACFY35_21395</name>
</gene>
<dbReference type="Pfam" id="PF02728">
    <property type="entry name" value="Cu_amine_oxidN3"/>
    <property type="match status" value="1"/>
</dbReference>
<dbReference type="SUPFAM" id="SSF54416">
    <property type="entry name" value="Amine oxidase N-terminal region"/>
    <property type="match status" value="2"/>
</dbReference>
<dbReference type="InterPro" id="IPR054157">
    <property type="entry name" value="AGAO-like_N2"/>
</dbReference>
<dbReference type="PROSITE" id="PS01164">
    <property type="entry name" value="COPPER_AMINE_OXID_1"/>
    <property type="match status" value="1"/>
</dbReference>
<comment type="similarity">
    <text evidence="4 12">Belongs to the copper/topaquinone oxidase family.</text>
</comment>
<dbReference type="EMBL" id="JBIAZU010000004">
    <property type="protein sequence ID" value="MFF5292003.1"/>
    <property type="molecule type" value="Genomic_DNA"/>
</dbReference>
<evidence type="ECO:0000259" key="14">
    <source>
        <dbReference type="Pfam" id="PF02728"/>
    </source>
</evidence>
<dbReference type="SUPFAM" id="SSF49998">
    <property type="entry name" value="Amine oxidase catalytic domain"/>
    <property type="match status" value="1"/>
</dbReference>
<evidence type="ECO:0000256" key="10">
    <source>
        <dbReference type="ARBA" id="ARBA00023211"/>
    </source>
</evidence>
<feature type="domain" description="Copper amine oxidase N3-terminal" evidence="14">
    <location>
        <begin position="99"/>
        <end position="188"/>
    </location>
</feature>
<evidence type="ECO:0000256" key="8">
    <source>
        <dbReference type="ARBA" id="ARBA00023002"/>
    </source>
</evidence>
<dbReference type="Gene3D" id="2.70.98.20">
    <property type="entry name" value="Copper amine oxidase, catalytic domain"/>
    <property type="match status" value="1"/>
</dbReference>
<dbReference type="EC" id="1.4.3.-" evidence="12"/>
<dbReference type="InterPro" id="IPR000269">
    <property type="entry name" value="Cu_amine_oxidase"/>
</dbReference>
<proteinExistence type="inferred from homology"/>
<keyword evidence="7 12" id="KW-0801">TPQ</keyword>
<dbReference type="NCBIfam" id="NF008559">
    <property type="entry name" value="PRK11504.1"/>
    <property type="match status" value="1"/>
</dbReference>
<evidence type="ECO:0000313" key="17">
    <source>
        <dbReference type="Proteomes" id="UP001602245"/>
    </source>
</evidence>
<dbReference type="InterPro" id="IPR016182">
    <property type="entry name" value="Cu_amine_oxidase_N-reg"/>
</dbReference>
<comment type="caution">
    <text evidence="16">The sequence shown here is derived from an EMBL/GenBank/DDBJ whole genome shotgun (WGS) entry which is preliminary data.</text>
</comment>
<evidence type="ECO:0000256" key="3">
    <source>
        <dbReference type="ARBA" id="ARBA00001947"/>
    </source>
</evidence>
<evidence type="ECO:0000256" key="7">
    <source>
        <dbReference type="ARBA" id="ARBA00022772"/>
    </source>
</evidence>
<evidence type="ECO:0000256" key="11">
    <source>
        <dbReference type="ARBA" id="ARBA00048032"/>
    </source>
</evidence>
<evidence type="ECO:0000256" key="2">
    <source>
        <dbReference type="ARBA" id="ARBA00001936"/>
    </source>
</evidence>
<feature type="domain" description="AGAO-like N2" evidence="15">
    <location>
        <begin position="11"/>
        <end position="85"/>
    </location>
</feature>
<dbReference type="PANTHER" id="PTHR10638">
    <property type="entry name" value="COPPER AMINE OXIDASE"/>
    <property type="match status" value="1"/>
</dbReference>
<evidence type="ECO:0000256" key="6">
    <source>
        <dbReference type="ARBA" id="ARBA00022723"/>
    </source>
</evidence>
<dbReference type="PANTHER" id="PTHR10638:SF86">
    <property type="entry name" value="COPPER AMINE OXIDASE 1-RELATED"/>
    <property type="match status" value="1"/>
</dbReference>
<evidence type="ECO:0000313" key="16">
    <source>
        <dbReference type="EMBL" id="MFF5292003.1"/>
    </source>
</evidence>
<dbReference type="InterPro" id="IPR015802">
    <property type="entry name" value="Cu_amine_oxidase_N3"/>
</dbReference>
<evidence type="ECO:0000256" key="9">
    <source>
        <dbReference type="ARBA" id="ARBA00023008"/>
    </source>
</evidence>
<comment type="subunit">
    <text evidence="5">Homodimer.</text>
</comment>
<dbReference type="GO" id="GO:0008131">
    <property type="term" value="F:primary methylamine oxidase activity"/>
    <property type="evidence" value="ECO:0007669"/>
    <property type="project" value="UniProtKB-EC"/>
</dbReference>
<protein>
    <recommendedName>
        <fullName evidence="12">Amine oxidase</fullName>
        <ecNumber evidence="12">1.4.3.-</ecNumber>
    </recommendedName>
</protein>
<dbReference type="PROSITE" id="PS01165">
    <property type="entry name" value="COPPER_AMINE_OXID_2"/>
    <property type="match status" value="1"/>
</dbReference>
<accession>A0ABW6WFC0</accession>
<comment type="PTM">
    <text evidence="12">Topaquinone (TPQ) is generated by copper-dependent autoxidation of a specific tyrosyl residue.</text>
</comment>
<sequence length="638" mass="70332">MIATHPLAPMTADEYRATREAVRAAGLLGETTRFAYVGLEEPPKPDVLAHRDGDPVPRAARAFLIDVHTGQSDDVVVDLTAGRVARRHRLDPRTDGQVPILDEDFAKADELVHADPQWQAAMARRGLTDLSLVRACPLTAGSFGLDGEDGRRMVRVLAFVQEHPKDLAWAHPVDGVVAYVDLIEGAVLSVVDAAGHPVPAETGDYDDPAVRGPERTTLRPIEITQPEGVSFTLDGHRLQWEGWSLRVGFDAREGLVLHQIDVQDRPVVYRASIAEMVVPYGDPAPARFFQTYFDNGEYLIGKFANSLELGCDCLGEIVYLDATVADDHGEPRVIRNAVCIHEEDFGVLWKHTDIFSGSAQTRRQRRLVISFFCTVGNYDYGFYWYLYLDGTIEFEAKLTGVVWTAAHPGPGHPYATEVAPGLAAPAHQHLFSARLDMTVDGTTNAVDEIDVRGLPVGPDNPYGNAIVRDVTRLRRESQADRLAAPEKGRVWRIANPGVRNRLGQETAYVLHPQPGPTLLADGSTTLARRAAFATRHLWVTAYDPAERYPAGDFVNQHPGGAGLPAFRAADRDIDGTDIVLWHTFGPTHFPRPEDWPVMPVERCGFTLRPYGFFDRNPTLDIPAPTAGDHCHAGGRYEH</sequence>
<comment type="cofactor">
    <cofactor evidence="12">
        <name>Cu cation</name>
        <dbReference type="ChEBI" id="CHEBI:23378"/>
    </cofactor>
    <text evidence="12">Contains 1 topaquinone per subunit.</text>
</comment>
<keyword evidence="8 12" id="KW-0560">Oxidoreductase</keyword>
<dbReference type="Proteomes" id="UP001602245">
    <property type="component" value="Unassembled WGS sequence"/>
</dbReference>
<dbReference type="InterPro" id="IPR036460">
    <property type="entry name" value="Cu_amine_oxidase_C_sf"/>
</dbReference>
<dbReference type="InterPro" id="IPR049948">
    <property type="entry name" value="Cu_Am_ox_TPQ-bd"/>
</dbReference>
<reference evidence="16 17" key="1">
    <citation type="submission" date="2024-10" db="EMBL/GenBank/DDBJ databases">
        <title>The Natural Products Discovery Center: Release of the First 8490 Sequenced Strains for Exploring Actinobacteria Biosynthetic Diversity.</title>
        <authorList>
            <person name="Kalkreuter E."/>
            <person name="Kautsar S.A."/>
            <person name="Yang D."/>
            <person name="Bader C.D."/>
            <person name="Teijaro C.N."/>
            <person name="Fluegel L."/>
            <person name="Davis C.M."/>
            <person name="Simpson J.R."/>
            <person name="Lauterbach L."/>
            <person name="Steele A.D."/>
            <person name="Gui C."/>
            <person name="Meng S."/>
            <person name="Li G."/>
            <person name="Viehrig K."/>
            <person name="Ye F."/>
            <person name="Su P."/>
            <person name="Kiefer A.F."/>
            <person name="Nichols A."/>
            <person name="Cepeda A.J."/>
            <person name="Yan W."/>
            <person name="Fan B."/>
            <person name="Jiang Y."/>
            <person name="Adhikari A."/>
            <person name="Zheng C.-J."/>
            <person name="Schuster L."/>
            <person name="Cowan T.M."/>
            <person name="Smanski M.J."/>
            <person name="Chevrette M.G."/>
            <person name="De Carvalho L.P.S."/>
            <person name="Shen B."/>
        </authorList>
    </citation>
    <scope>NUCLEOTIDE SEQUENCE [LARGE SCALE GENOMIC DNA]</scope>
    <source>
        <strain evidence="16 17">NPDC000087</strain>
    </source>
</reference>
<dbReference type="Pfam" id="PF21994">
    <property type="entry name" value="AGAO-like_N2"/>
    <property type="match status" value="1"/>
</dbReference>
<organism evidence="16 17">
    <name type="scientific">Paractinoplanes globisporus</name>
    <dbReference type="NCBI Taxonomy" id="113565"/>
    <lineage>
        <taxon>Bacteria</taxon>
        <taxon>Bacillati</taxon>
        <taxon>Actinomycetota</taxon>
        <taxon>Actinomycetes</taxon>
        <taxon>Micromonosporales</taxon>
        <taxon>Micromonosporaceae</taxon>
        <taxon>Paractinoplanes</taxon>
    </lineage>
</organism>
<evidence type="ECO:0000256" key="4">
    <source>
        <dbReference type="ARBA" id="ARBA00007983"/>
    </source>
</evidence>
<comment type="cofactor">
    <cofactor evidence="3">
        <name>Zn(2+)</name>
        <dbReference type="ChEBI" id="CHEBI:29105"/>
    </cofactor>
</comment>
<dbReference type="Gene3D" id="3.10.450.40">
    <property type="match status" value="2"/>
</dbReference>
<evidence type="ECO:0000256" key="12">
    <source>
        <dbReference type="RuleBase" id="RU000672"/>
    </source>
</evidence>